<dbReference type="AlphaFoldDB" id="A0A2S9YGP0"/>
<evidence type="ECO:0008006" key="3">
    <source>
        <dbReference type="Google" id="ProtNLM"/>
    </source>
</evidence>
<organism evidence="1 2">
    <name type="scientific">Enhygromyxa salina</name>
    <dbReference type="NCBI Taxonomy" id="215803"/>
    <lineage>
        <taxon>Bacteria</taxon>
        <taxon>Pseudomonadati</taxon>
        <taxon>Myxococcota</taxon>
        <taxon>Polyangia</taxon>
        <taxon>Nannocystales</taxon>
        <taxon>Nannocystaceae</taxon>
        <taxon>Enhygromyxa</taxon>
    </lineage>
</organism>
<protein>
    <recommendedName>
        <fullName evidence="3">STAS domain-containing protein</fullName>
    </recommendedName>
</protein>
<proteinExistence type="predicted"/>
<dbReference type="Proteomes" id="UP000237968">
    <property type="component" value="Unassembled WGS sequence"/>
</dbReference>
<dbReference type="InterPro" id="IPR036513">
    <property type="entry name" value="STAS_dom_sf"/>
</dbReference>
<comment type="caution">
    <text evidence="1">The sequence shown here is derived from an EMBL/GenBank/DDBJ whole genome shotgun (WGS) entry which is preliminary data.</text>
</comment>
<dbReference type="RefSeq" id="WP_106390353.1">
    <property type="nucleotide sequence ID" value="NZ_PVNK01000047.1"/>
</dbReference>
<name>A0A2S9YGP0_9BACT</name>
<sequence length="111" mass="12261">MNSRTEVDLQIDPTGALLVKWTGSANDRRPAAILNPVFEELLGSGRYLRFDFSELEHISSSTMVLVLRFFKQLKALGVGFELRYDESAAWQRMTFAPATALAAAPQVSLAA</sequence>
<dbReference type="EMBL" id="PVNK01000047">
    <property type="protein sequence ID" value="PRQ04270.1"/>
    <property type="molecule type" value="Genomic_DNA"/>
</dbReference>
<evidence type="ECO:0000313" key="2">
    <source>
        <dbReference type="Proteomes" id="UP000237968"/>
    </source>
</evidence>
<dbReference type="OrthoDB" id="9849475at2"/>
<gene>
    <name evidence="1" type="ORF">ENSA5_09190</name>
</gene>
<reference evidence="1 2" key="1">
    <citation type="submission" date="2018-03" db="EMBL/GenBank/DDBJ databases">
        <title>Draft Genome Sequences of the Obligatory Marine Myxobacteria Enhygromyxa salina SWB005.</title>
        <authorList>
            <person name="Poehlein A."/>
            <person name="Moghaddam J.A."/>
            <person name="Harms H."/>
            <person name="Alanjari M."/>
            <person name="Koenig G.M."/>
            <person name="Daniel R."/>
            <person name="Schaeberle T.F."/>
        </authorList>
    </citation>
    <scope>NUCLEOTIDE SEQUENCE [LARGE SCALE GENOMIC DNA]</scope>
    <source>
        <strain evidence="1 2">SWB005</strain>
    </source>
</reference>
<evidence type="ECO:0000313" key="1">
    <source>
        <dbReference type="EMBL" id="PRQ04270.1"/>
    </source>
</evidence>
<dbReference type="SUPFAM" id="SSF52091">
    <property type="entry name" value="SpoIIaa-like"/>
    <property type="match status" value="1"/>
</dbReference>
<accession>A0A2S9YGP0</accession>
<keyword evidence="2" id="KW-1185">Reference proteome</keyword>